<keyword evidence="4" id="KW-1185">Reference proteome</keyword>
<feature type="compositionally biased region" description="Acidic residues" evidence="1">
    <location>
        <begin position="338"/>
        <end position="349"/>
    </location>
</feature>
<feature type="region of interest" description="Disordered" evidence="1">
    <location>
        <begin position="319"/>
        <end position="349"/>
    </location>
</feature>
<evidence type="ECO:0000256" key="1">
    <source>
        <dbReference type="SAM" id="MobiDB-lite"/>
    </source>
</evidence>
<dbReference type="PANTHER" id="PTHR33180">
    <property type="entry name" value="PHOTOSYSTEM II CP43 REACTION CENTER PROTEIN"/>
    <property type="match status" value="1"/>
</dbReference>
<dbReference type="HOGENOM" id="CLU_795471_0_0_1"/>
<evidence type="ECO:0008006" key="5">
    <source>
        <dbReference type="Google" id="ProtNLM"/>
    </source>
</evidence>
<dbReference type="Gramene" id="PGSC0003DMT400086445">
    <property type="protein sequence ID" value="PGSC0003DMT400086445"/>
    <property type="gene ID" value="PGSC0003DMG400036016"/>
</dbReference>
<proteinExistence type="predicted"/>
<keyword evidence="2" id="KW-1133">Transmembrane helix</keyword>
<evidence type="ECO:0000313" key="4">
    <source>
        <dbReference type="Proteomes" id="UP000011115"/>
    </source>
</evidence>
<evidence type="ECO:0000313" key="3">
    <source>
        <dbReference type="EnsemblPlants" id="PGSC0003DMT400086445"/>
    </source>
</evidence>
<dbReference type="AlphaFoldDB" id="M1DBS0"/>
<feature type="transmembrane region" description="Helical" evidence="2">
    <location>
        <begin position="124"/>
        <end position="146"/>
    </location>
</feature>
<dbReference type="EnsemblPlants" id="PGSC0003DMT400086445">
    <property type="protein sequence ID" value="PGSC0003DMT400086445"/>
    <property type="gene ID" value="PGSC0003DMG400036016"/>
</dbReference>
<reference evidence="3" key="2">
    <citation type="submission" date="2015-06" db="UniProtKB">
        <authorList>
            <consortium name="EnsemblPlants"/>
        </authorList>
    </citation>
    <scope>IDENTIFICATION</scope>
    <source>
        <strain evidence="3">DM1-3 516 R44</strain>
    </source>
</reference>
<keyword evidence="2" id="KW-0812">Transmembrane</keyword>
<dbReference type="Proteomes" id="UP000011115">
    <property type="component" value="Unassembled WGS sequence"/>
</dbReference>
<organism evidence="3 4">
    <name type="scientific">Solanum tuberosum</name>
    <name type="common">Potato</name>
    <dbReference type="NCBI Taxonomy" id="4113"/>
    <lineage>
        <taxon>Eukaryota</taxon>
        <taxon>Viridiplantae</taxon>
        <taxon>Streptophyta</taxon>
        <taxon>Embryophyta</taxon>
        <taxon>Tracheophyta</taxon>
        <taxon>Spermatophyta</taxon>
        <taxon>Magnoliopsida</taxon>
        <taxon>eudicotyledons</taxon>
        <taxon>Gunneridae</taxon>
        <taxon>Pentapetalae</taxon>
        <taxon>asterids</taxon>
        <taxon>lamiids</taxon>
        <taxon>Solanales</taxon>
        <taxon>Solanaceae</taxon>
        <taxon>Solanoideae</taxon>
        <taxon>Solaneae</taxon>
        <taxon>Solanum</taxon>
    </lineage>
</organism>
<dbReference type="PANTHER" id="PTHR33180:SF31">
    <property type="entry name" value="POLYPROTEIN PROTEIN"/>
    <property type="match status" value="1"/>
</dbReference>
<protein>
    <recommendedName>
        <fullName evidence="5">Integrase core domain containing protein</fullName>
    </recommendedName>
</protein>
<dbReference type="InParanoid" id="M1DBS0"/>
<name>M1DBS0_SOLTU</name>
<keyword evidence="2" id="KW-0472">Membrane</keyword>
<dbReference type="PaxDb" id="4113-PGSC0003DMT400086445"/>
<evidence type="ECO:0000256" key="2">
    <source>
        <dbReference type="SAM" id="Phobius"/>
    </source>
</evidence>
<sequence length="349" mass="38484">MEKRLPEDRLNYRRKALNPAECSSVLSPKGEVVIGSSWVQLERVNARSSPTLLAQESELAKAEAVLKVATRYSREIELILGVARLNSRSCVENRHVRPFGKLGRARRTTRRPRSPKALGDSPKVFLIALFAPLNLLCTGTFGWLAFASRTGPPFADLLRILNQALRRARSSSPKRFGVSPTRSASLSTVYEFYKTYGELVPKSKKKASEFRSVKSVTVRGVEVNCSEEYVNVVLDRPPGSSLSYDGLLTTQILEDLKGWLSPLITDTTPSHNLLEKTGSGLRGYGLAGQGSRLEEDVDYLKSIDFTSLLKDADDLDAPDIPPATIGDVQRDATTVSESDAETDEEKIQI</sequence>
<reference evidence="4" key="1">
    <citation type="journal article" date="2011" name="Nature">
        <title>Genome sequence and analysis of the tuber crop potato.</title>
        <authorList>
            <consortium name="The Potato Genome Sequencing Consortium"/>
        </authorList>
    </citation>
    <scope>NUCLEOTIDE SEQUENCE [LARGE SCALE GENOMIC DNA]</scope>
    <source>
        <strain evidence="4">cv. DM1-3 516 R44</strain>
    </source>
</reference>
<accession>M1DBS0</accession>